<feature type="compositionally biased region" description="Polar residues" evidence="1">
    <location>
        <begin position="131"/>
        <end position="143"/>
    </location>
</feature>
<feature type="region of interest" description="Disordered" evidence="1">
    <location>
        <begin position="131"/>
        <end position="223"/>
    </location>
</feature>
<dbReference type="SUPFAM" id="SSF54236">
    <property type="entry name" value="Ubiquitin-like"/>
    <property type="match status" value="1"/>
</dbReference>
<evidence type="ECO:0000313" key="4">
    <source>
        <dbReference type="Proteomes" id="UP000800093"/>
    </source>
</evidence>
<dbReference type="Pfam" id="PF11976">
    <property type="entry name" value="Rad60-SLD"/>
    <property type="match status" value="1"/>
</dbReference>
<dbReference type="InterPro" id="IPR000626">
    <property type="entry name" value="Ubiquitin-like_dom"/>
</dbReference>
<dbReference type="PANTHER" id="PTHR10562">
    <property type="entry name" value="SMALL UBIQUITIN-RELATED MODIFIER"/>
    <property type="match status" value="1"/>
</dbReference>
<name>A0A9P4K1Z1_9PLEO</name>
<evidence type="ECO:0000256" key="1">
    <source>
        <dbReference type="SAM" id="MobiDB-lite"/>
    </source>
</evidence>
<evidence type="ECO:0000259" key="2">
    <source>
        <dbReference type="PROSITE" id="PS50053"/>
    </source>
</evidence>
<feature type="region of interest" description="Disordered" evidence="1">
    <location>
        <begin position="1"/>
        <end position="118"/>
    </location>
</feature>
<sequence length="441" mass="49912">MTDSNTGAPTAPPKKRSFFKKAAWQTAVKPEDSKDKDIFSHSNEYKDIVAEEARRKKERQARHEEQKRKEDEQRRHKRQRLSSEEPDIKSPASGLGRRTKTDIKTRSKSPPSLPGDLLADSLSARYDLLTKSLSSGSLPQKTHTIVDLGDDTESDEELYKSPQKPSNKPILVPEPAPVDDLEEIEDPRLATLAAKARERERAREAVQVSRSSHSGTPSTQDDPSKVAVVQLFITSDIANTKPLLIKIRINSPLEKPRMAWCGQQGFSKEMTENIFLTWKGNKLFDTTTVRRLGVDVDTYGNITVIGDSNLYTDEDLPKIHLQAWTEELFQQTKRQEAAEAEARKKALEVPSPTELEDPAALPETEIKKIRLILKAKGREDFKIQVKPDTTFSHLTAAYKERLKVPKNQPITLLFDGERLRPMDTIADSEIEDMDTIEVHFK</sequence>
<dbReference type="EMBL" id="ML986697">
    <property type="protein sequence ID" value="KAF2259847.1"/>
    <property type="molecule type" value="Genomic_DNA"/>
</dbReference>
<feature type="compositionally biased region" description="Basic and acidic residues" evidence="1">
    <location>
        <begin position="29"/>
        <end position="74"/>
    </location>
</feature>
<dbReference type="PROSITE" id="PS50053">
    <property type="entry name" value="UBIQUITIN_2"/>
    <property type="match status" value="1"/>
</dbReference>
<proteinExistence type="predicted"/>
<protein>
    <recommendedName>
        <fullName evidence="2">Ubiquitin-like domain-containing protein</fullName>
    </recommendedName>
</protein>
<accession>A0A9P4K1Z1</accession>
<dbReference type="InterPro" id="IPR029071">
    <property type="entry name" value="Ubiquitin-like_domsf"/>
</dbReference>
<dbReference type="CDD" id="cd17080">
    <property type="entry name" value="Ubl_SLD2_Esc2_like"/>
    <property type="match status" value="1"/>
</dbReference>
<feature type="compositionally biased region" description="Basic and acidic residues" evidence="1">
    <location>
        <begin position="195"/>
        <end position="204"/>
    </location>
</feature>
<gene>
    <name evidence="3" type="ORF">CC78DRAFT_536815</name>
</gene>
<dbReference type="AlphaFoldDB" id="A0A9P4K1Z1"/>
<dbReference type="OrthoDB" id="3365399at2759"/>
<feature type="domain" description="Ubiquitin-like" evidence="2">
    <location>
        <begin position="369"/>
        <end position="441"/>
    </location>
</feature>
<reference evidence="4" key="1">
    <citation type="journal article" date="2020" name="Stud. Mycol.">
        <title>101 Dothideomycetes genomes: A test case for predicting lifestyles and emergence of pathogens.</title>
        <authorList>
            <person name="Haridas S."/>
            <person name="Albert R."/>
            <person name="Binder M."/>
            <person name="Bloem J."/>
            <person name="LaButti K."/>
            <person name="Salamov A."/>
            <person name="Andreopoulos B."/>
            <person name="Baker S."/>
            <person name="Barry K."/>
            <person name="Bills G."/>
            <person name="Bluhm B."/>
            <person name="Cannon C."/>
            <person name="Castanera R."/>
            <person name="Culley D."/>
            <person name="Daum C."/>
            <person name="Ezra D."/>
            <person name="Gonzalez J."/>
            <person name="Henrissat B."/>
            <person name="Kuo A."/>
            <person name="Liang C."/>
            <person name="Lipzen A."/>
            <person name="Lutzoni F."/>
            <person name="Magnuson J."/>
            <person name="Mondo S."/>
            <person name="Nolan M."/>
            <person name="Ohm R."/>
            <person name="Pangilinan J."/>
            <person name="Park H.-J."/>
            <person name="Ramirez L."/>
            <person name="Alfaro M."/>
            <person name="Sun H."/>
            <person name="Tritt A."/>
            <person name="Yoshinaga Y."/>
            <person name="Zwiers L.-H."/>
            <person name="Turgeon B."/>
            <person name="Goodwin S."/>
            <person name="Spatafora J."/>
            <person name="Crous P."/>
            <person name="Grigoriev I."/>
        </authorList>
    </citation>
    <scope>NUCLEOTIDE SEQUENCE [LARGE SCALE GENOMIC DNA]</scope>
    <source>
        <strain evidence="4">CBS 304.66</strain>
    </source>
</reference>
<dbReference type="SMART" id="SM00213">
    <property type="entry name" value="UBQ"/>
    <property type="match status" value="1"/>
</dbReference>
<feature type="compositionally biased region" description="Polar residues" evidence="1">
    <location>
        <begin position="208"/>
        <end position="221"/>
    </location>
</feature>
<organism evidence="3 4">
    <name type="scientific">Lojkania enalia</name>
    <dbReference type="NCBI Taxonomy" id="147567"/>
    <lineage>
        <taxon>Eukaryota</taxon>
        <taxon>Fungi</taxon>
        <taxon>Dikarya</taxon>
        <taxon>Ascomycota</taxon>
        <taxon>Pezizomycotina</taxon>
        <taxon>Dothideomycetes</taxon>
        <taxon>Pleosporomycetidae</taxon>
        <taxon>Pleosporales</taxon>
        <taxon>Pleosporales incertae sedis</taxon>
        <taxon>Lojkania</taxon>
    </lineage>
</organism>
<comment type="caution">
    <text evidence="3">The sequence shown here is derived from an EMBL/GenBank/DDBJ whole genome shotgun (WGS) entry which is preliminary data.</text>
</comment>
<dbReference type="InterPro" id="IPR022617">
    <property type="entry name" value="Rad60/SUMO-like_dom"/>
</dbReference>
<evidence type="ECO:0000313" key="3">
    <source>
        <dbReference type="EMBL" id="KAF2259847.1"/>
    </source>
</evidence>
<keyword evidence="4" id="KW-1185">Reference proteome</keyword>
<dbReference type="Gene3D" id="3.10.20.90">
    <property type="entry name" value="Phosphatidylinositol 3-kinase Catalytic Subunit, Chain A, domain 1"/>
    <property type="match status" value="1"/>
</dbReference>
<dbReference type="Proteomes" id="UP000800093">
    <property type="component" value="Unassembled WGS sequence"/>
</dbReference>